<proteinExistence type="predicted"/>
<comment type="caution">
    <text evidence="1">The sequence shown here is derived from an EMBL/GenBank/DDBJ whole genome shotgun (WGS) entry which is preliminary data.</text>
</comment>
<gene>
    <name evidence="1" type="ORF">HOV93_12230</name>
</gene>
<name>A0A7V9A690_9BACT</name>
<evidence type="ECO:0000313" key="2">
    <source>
        <dbReference type="Proteomes" id="UP000551616"/>
    </source>
</evidence>
<sequence length="53" mass="6055">MELSEQQHSTEYKLAQKFIASQLLGQYPTIRHALGNSCAADLWLDKPHSRLTK</sequence>
<reference evidence="1 2" key="1">
    <citation type="submission" date="2020-05" db="EMBL/GenBank/DDBJ databases">
        <title>Bremerella alba sp. nov., a novel planctomycete isolated from the surface of the macroalga Fucus spiralis.</title>
        <authorList>
            <person name="Godinho O."/>
            <person name="Botelho R."/>
            <person name="Albuquerque L."/>
            <person name="Wiegand S."/>
            <person name="Da Costa M.S."/>
            <person name="Lobo-Da-Cunha A."/>
            <person name="Jogler C."/>
            <person name="Lage O.M."/>
        </authorList>
    </citation>
    <scope>NUCLEOTIDE SEQUENCE [LARGE SCALE GENOMIC DNA]</scope>
    <source>
        <strain evidence="1 2">FF15</strain>
    </source>
</reference>
<evidence type="ECO:0000313" key="1">
    <source>
        <dbReference type="EMBL" id="MBA2114067.1"/>
    </source>
</evidence>
<protein>
    <submittedName>
        <fullName evidence="1">Uncharacterized protein</fullName>
    </submittedName>
</protein>
<organism evidence="1 2">
    <name type="scientific">Bremerella alba</name>
    <dbReference type="NCBI Taxonomy" id="980252"/>
    <lineage>
        <taxon>Bacteria</taxon>
        <taxon>Pseudomonadati</taxon>
        <taxon>Planctomycetota</taxon>
        <taxon>Planctomycetia</taxon>
        <taxon>Pirellulales</taxon>
        <taxon>Pirellulaceae</taxon>
        <taxon>Bremerella</taxon>
    </lineage>
</organism>
<dbReference type="Proteomes" id="UP000551616">
    <property type="component" value="Unassembled WGS sequence"/>
</dbReference>
<keyword evidence="2" id="KW-1185">Reference proteome</keyword>
<accession>A0A7V9A690</accession>
<dbReference type="AlphaFoldDB" id="A0A7V9A690"/>
<dbReference type="EMBL" id="JABRWO010000003">
    <property type="protein sequence ID" value="MBA2114067.1"/>
    <property type="molecule type" value="Genomic_DNA"/>
</dbReference>